<dbReference type="GO" id="GO:0050661">
    <property type="term" value="F:NADP binding"/>
    <property type="evidence" value="ECO:0007669"/>
    <property type="project" value="InterPro"/>
</dbReference>
<dbReference type="GO" id="GO:0050660">
    <property type="term" value="F:flavin adenine dinucleotide binding"/>
    <property type="evidence" value="ECO:0007669"/>
    <property type="project" value="InterPro"/>
</dbReference>
<evidence type="ECO:0000256" key="1">
    <source>
        <dbReference type="ARBA" id="ARBA00010139"/>
    </source>
</evidence>
<comment type="similarity">
    <text evidence="1">Belongs to the FAD-binding monooxygenase family.</text>
</comment>
<dbReference type="GO" id="GO:0004499">
    <property type="term" value="F:N,N-dimethylaniline monooxygenase activity"/>
    <property type="evidence" value="ECO:0007669"/>
    <property type="project" value="InterPro"/>
</dbReference>
<name>A0A6A6GDJ6_9PEZI</name>
<dbReference type="OrthoDB" id="74360at2759"/>
<keyword evidence="3" id="KW-0274">FAD</keyword>
<evidence type="ECO:0000256" key="3">
    <source>
        <dbReference type="ARBA" id="ARBA00022827"/>
    </source>
</evidence>
<accession>A0A6A6GDJ6</accession>
<evidence type="ECO:0000256" key="4">
    <source>
        <dbReference type="ARBA" id="ARBA00023002"/>
    </source>
</evidence>
<dbReference type="AlphaFoldDB" id="A0A6A6GDJ6"/>
<dbReference type="PANTHER" id="PTHR42877:SF2">
    <property type="entry name" value="FAD_NAD(P)-BINDING DOMAIN-CONTAINING PROTEIN"/>
    <property type="match status" value="1"/>
</dbReference>
<dbReference type="PANTHER" id="PTHR42877">
    <property type="entry name" value="L-ORNITHINE N(5)-MONOOXYGENASE-RELATED"/>
    <property type="match status" value="1"/>
</dbReference>
<dbReference type="SUPFAM" id="SSF51905">
    <property type="entry name" value="FAD/NAD(P)-binding domain"/>
    <property type="match status" value="2"/>
</dbReference>
<reference evidence="6" key="1">
    <citation type="journal article" date="2020" name="Stud. Mycol.">
        <title>101 Dothideomycetes genomes: A test case for predicting lifestyles and emergence of pathogens.</title>
        <authorList>
            <person name="Haridas S."/>
            <person name="Albert R."/>
            <person name="Binder M."/>
            <person name="Bloem J."/>
            <person name="LaButti K."/>
            <person name="Salamov A."/>
            <person name="Andreopoulos B."/>
            <person name="Baker S."/>
            <person name="Barry K."/>
            <person name="Bills G."/>
            <person name="Bluhm B."/>
            <person name="Cannon C."/>
            <person name="Castanera R."/>
            <person name="Culley D."/>
            <person name="Daum C."/>
            <person name="Ezra D."/>
            <person name="Gonzalez J."/>
            <person name="Henrissat B."/>
            <person name="Kuo A."/>
            <person name="Liang C."/>
            <person name="Lipzen A."/>
            <person name="Lutzoni F."/>
            <person name="Magnuson J."/>
            <person name="Mondo S."/>
            <person name="Nolan M."/>
            <person name="Ohm R."/>
            <person name="Pangilinan J."/>
            <person name="Park H.-J."/>
            <person name="Ramirez L."/>
            <person name="Alfaro M."/>
            <person name="Sun H."/>
            <person name="Tritt A."/>
            <person name="Yoshinaga Y."/>
            <person name="Zwiers L.-H."/>
            <person name="Turgeon B."/>
            <person name="Goodwin S."/>
            <person name="Spatafora J."/>
            <person name="Crous P."/>
            <person name="Grigoriev I."/>
        </authorList>
    </citation>
    <scope>NUCLEOTIDE SEQUENCE [LARGE SCALE GENOMIC DNA]</scope>
    <source>
        <strain evidence="6">CECT 20119</strain>
    </source>
</reference>
<keyword evidence="2" id="KW-0285">Flavoprotein</keyword>
<sequence length="568" mass="63481">MIASGITGALGSPLAATVYVPLPPSWVPLYDAPLRTPTRKLRIITIGAGVSAMGFSYQLHHNHKLDEYVDHTIYEANESIGGTWLVNTYPGVACDVPAHVYSFPFEPNPDWSAYYASGSEILAYFRRTVDKYDLARDVKTSHRVEEARWDNATSQWQVKIRGPSGLISDTADILVSATGFLSHWRWPTIPGLESFKGKLLHSADWDHDFDFSGKRVGVIGNGSSAIQIIPQLVGKVESLTNFVRHPTYITPGLGFGIIGGKVQYVYSEEERQRFRDDPEALKQHRKKIQHESNVNYQMFRKGSKAQERARANTAKLMKERLGGDEELAAKLTPDWEVGCRRATPGPGYLEAFTRDDVRLVTSGIEKITSDGVVTADGEHHPFDVLVCATGFDVSHRPPWPLIGKHGRTLAEEWADEPLSYLSVMAGGFPNYFMFGGPNSPVGHGSLMAQLQWTANYICLWTRKMAEESIASVSPKQACVEEFNAYADEIMQTLVWSGGCRSWYKNHRVDGRVTAVWAGTAIGYHQMIGALRPEDFEIVYRGRNRYRFMGNGMTRLETEGGDLAYYIEK</sequence>
<dbReference type="InterPro" id="IPR036188">
    <property type="entry name" value="FAD/NAD-bd_sf"/>
</dbReference>
<protein>
    <submittedName>
        <fullName evidence="5">Uncharacterized protein</fullName>
    </submittedName>
</protein>
<keyword evidence="4" id="KW-0560">Oxidoreductase</keyword>
<dbReference type="Proteomes" id="UP000799538">
    <property type="component" value="Unassembled WGS sequence"/>
</dbReference>
<dbReference type="InterPro" id="IPR020946">
    <property type="entry name" value="Flavin_mOase-like"/>
</dbReference>
<gene>
    <name evidence="5" type="ORF">BDZ85DRAFT_273893</name>
</gene>
<dbReference type="Gene3D" id="3.50.50.60">
    <property type="entry name" value="FAD/NAD(P)-binding domain"/>
    <property type="match status" value="2"/>
</dbReference>
<keyword evidence="6" id="KW-1185">Reference proteome</keyword>
<proteinExistence type="inferred from homology"/>
<dbReference type="Pfam" id="PF00743">
    <property type="entry name" value="FMO-like"/>
    <property type="match status" value="1"/>
</dbReference>
<dbReference type="EMBL" id="ML992506">
    <property type="protein sequence ID" value="KAF2223718.1"/>
    <property type="molecule type" value="Genomic_DNA"/>
</dbReference>
<organism evidence="5 6">
    <name type="scientific">Elsinoe ampelina</name>
    <dbReference type="NCBI Taxonomy" id="302913"/>
    <lineage>
        <taxon>Eukaryota</taxon>
        <taxon>Fungi</taxon>
        <taxon>Dikarya</taxon>
        <taxon>Ascomycota</taxon>
        <taxon>Pezizomycotina</taxon>
        <taxon>Dothideomycetes</taxon>
        <taxon>Dothideomycetidae</taxon>
        <taxon>Myriangiales</taxon>
        <taxon>Elsinoaceae</taxon>
        <taxon>Elsinoe</taxon>
    </lineage>
</organism>
<evidence type="ECO:0000313" key="5">
    <source>
        <dbReference type="EMBL" id="KAF2223718.1"/>
    </source>
</evidence>
<evidence type="ECO:0000256" key="2">
    <source>
        <dbReference type="ARBA" id="ARBA00022630"/>
    </source>
</evidence>
<evidence type="ECO:0000313" key="6">
    <source>
        <dbReference type="Proteomes" id="UP000799538"/>
    </source>
</evidence>
<dbReference type="InterPro" id="IPR051209">
    <property type="entry name" value="FAD-bind_Monooxygenase_sf"/>
</dbReference>